<dbReference type="InterPro" id="IPR036414">
    <property type="entry name" value="YaeB_N_sf"/>
</dbReference>
<evidence type="ECO:0000313" key="4">
    <source>
        <dbReference type="EMBL" id="WUI84989.1"/>
    </source>
</evidence>
<keyword evidence="1" id="KW-0949">S-adenosyl-L-methionine</keyword>
<dbReference type="Proteomes" id="UP001346877">
    <property type="component" value="Chromosome"/>
</dbReference>
<sequence length="142" mass="15542">MVEAANDDTYLLRPVGRVVSPLTDAASAPRQGDEGSPTAWLIFDAPVERALRDLRVGAELLVLTWLDRARRDVLAVHPRGDESRPETGVFSTRSPHRPNPIGLHRVWVLTVDGLRVQVADLEALDGTPVLDVKPVLGAVDER</sequence>
<dbReference type="PROSITE" id="PS51668">
    <property type="entry name" value="TSAA_2"/>
    <property type="match status" value="1"/>
</dbReference>
<evidence type="ECO:0000313" key="5">
    <source>
        <dbReference type="Proteomes" id="UP001346877"/>
    </source>
</evidence>
<name>A0ABZ1PNE6_9ACTN</name>
<evidence type="ECO:0000259" key="3">
    <source>
        <dbReference type="PROSITE" id="PS51668"/>
    </source>
</evidence>
<dbReference type="InterPro" id="IPR023370">
    <property type="entry name" value="TrmO-like_N"/>
</dbReference>
<dbReference type="InterPro" id="IPR040372">
    <property type="entry name" value="YaeB-like"/>
</dbReference>
<organism evidence="4 5">
    <name type="scientific">Micromonospora zamorensis</name>
    <dbReference type="NCBI Taxonomy" id="709883"/>
    <lineage>
        <taxon>Bacteria</taxon>
        <taxon>Bacillati</taxon>
        <taxon>Actinomycetota</taxon>
        <taxon>Actinomycetes</taxon>
        <taxon>Micromonosporales</taxon>
        <taxon>Micromonosporaceae</taxon>
        <taxon>Micromonospora</taxon>
    </lineage>
</organism>
<feature type="domain" description="TsaA-like" evidence="3">
    <location>
        <begin position="12"/>
        <end position="142"/>
    </location>
</feature>
<dbReference type="PANTHER" id="PTHR12818:SF0">
    <property type="entry name" value="TRNA (ADENINE(37)-N6)-METHYLTRANSFERASE"/>
    <property type="match status" value="1"/>
</dbReference>
<keyword evidence="5" id="KW-1185">Reference proteome</keyword>
<dbReference type="CDD" id="cd09281">
    <property type="entry name" value="UPF0066"/>
    <property type="match status" value="1"/>
</dbReference>
<dbReference type="EMBL" id="CP107941">
    <property type="protein sequence ID" value="WUI84989.1"/>
    <property type="molecule type" value="Genomic_DNA"/>
</dbReference>
<evidence type="ECO:0000256" key="1">
    <source>
        <dbReference type="ARBA" id="ARBA00022691"/>
    </source>
</evidence>
<reference evidence="4 5" key="1">
    <citation type="submission" date="2022-10" db="EMBL/GenBank/DDBJ databases">
        <title>The complete genomes of actinobacterial strains from the NBC collection.</title>
        <authorList>
            <person name="Joergensen T.S."/>
            <person name="Alvarez Arevalo M."/>
            <person name="Sterndorff E.B."/>
            <person name="Faurdal D."/>
            <person name="Vuksanovic O."/>
            <person name="Mourched A.-S."/>
            <person name="Charusanti P."/>
            <person name="Shaw S."/>
            <person name="Blin K."/>
            <person name="Weber T."/>
        </authorList>
    </citation>
    <scope>NUCLEOTIDE SEQUENCE [LARGE SCALE GENOMIC DNA]</scope>
    <source>
        <strain evidence="4 5">NBC_00396</strain>
    </source>
</reference>
<dbReference type="Pfam" id="PF01980">
    <property type="entry name" value="TrmO_N"/>
    <property type="match status" value="1"/>
</dbReference>
<protein>
    <submittedName>
        <fullName evidence="4">tRNA (N6-threonylcarbamoyladenosine(37)-N6)-methyltransferase TrmO</fullName>
    </submittedName>
</protein>
<comment type="similarity">
    <text evidence="2">Belongs to the tRNA methyltransferase O family.</text>
</comment>
<evidence type="ECO:0000256" key="2">
    <source>
        <dbReference type="ARBA" id="ARBA00033753"/>
    </source>
</evidence>
<dbReference type="InterPro" id="IPR023368">
    <property type="entry name" value="UPF0066_cons_site"/>
</dbReference>
<dbReference type="Gene3D" id="2.40.30.70">
    <property type="entry name" value="YaeB-like"/>
    <property type="match status" value="1"/>
</dbReference>
<dbReference type="PANTHER" id="PTHR12818">
    <property type="entry name" value="TRNA (ADENINE(37)-N6)-METHYLTRANSFERASE"/>
    <property type="match status" value="1"/>
</dbReference>
<dbReference type="PROSITE" id="PS01318">
    <property type="entry name" value="TSAA_1"/>
    <property type="match status" value="1"/>
</dbReference>
<gene>
    <name evidence="4" type="primary">tsaA</name>
    <name evidence="4" type="ORF">OG375_11980</name>
</gene>
<dbReference type="RefSeq" id="WP_328375059.1">
    <property type="nucleotide sequence ID" value="NZ_CP107941.1"/>
</dbReference>
<dbReference type="SUPFAM" id="SSF118196">
    <property type="entry name" value="YaeB-like"/>
    <property type="match status" value="1"/>
</dbReference>
<proteinExistence type="inferred from homology"/>
<accession>A0ABZ1PNE6</accession>
<dbReference type="NCBIfam" id="TIGR00104">
    <property type="entry name" value="tRNA_TsaA"/>
    <property type="match status" value="1"/>
</dbReference>
<dbReference type="InterPro" id="IPR036413">
    <property type="entry name" value="YaeB-like_sf"/>
</dbReference>